<evidence type="ECO:0000313" key="20">
    <source>
        <dbReference type="Proteomes" id="UP001321760"/>
    </source>
</evidence>
<feature type="compositionally biased region" description="Low complexity" evidence="16">
    <location>
        <begin position="182"/>
        <end position="222"/>
    </location>
</feature>
<evidence type="ECO:0000256" key="8">
    <source>
        <dbReference type="ARBA" id="ARBA00022723"/>
    </source>
</evidence>
<comment type="subcellular location">
    <subcellularLocation>
        <location evidence="1">Cell membrane</location>
        <topology evidence="1">Lipid-anchor</topology>
        <topology evidence="1">GPI-anchor</topology>
    </subcellularLocation>
    <subcellularLocation>
        <location evidence="2">Secreted</location>
    </subcellularLocation>
</comment>
<evidence type="ECO:0000256" key="7">
    <source>
        <dbReference type="ARBA" id="ARBA00022622"/>
    </source>
</evidence>
<dbReference type="PANTHER" id="PTHR37928">
    <property type="entry name" value="CFEM DOMAIN PROTEIN (AFU_ORTHOLOGUE AFUA_6G14090)"/>
    <property type="match status" value="1"/>
</dbReference>
<evidence type="ECO:0000256" key="2">
    <source>
        <dbReference type="ARBA" id="ARBA00004613"/>
    </source>
</evidence>
<feature type="signal peptide" evidence="17">
    <location>
        <begin position="1"/>
        <end position="17"/>
    </location>
</feature>
<evidence type="ECO:0000259" key="18">
    <source>
        <dbReference type="PROSITE" id="PS52012"/>
    </source>
</evidence>
<evidence type="ECO:0000256" key="14">
    <source>
        <dbReference type="ARBA" id="ARBA00023288"/>
    </source>
</evidence>
<keyword evidence="13" id="KW-0325">Glycoprotein</keyword>
<evidence type="ECO:0000256" key="15">
    <source>
        <dbReference type="PROSITE-ProRule" id="PRU01356"/>
    </source>
</evidence>
<name>A0AAV9GXB9_9PEZI</name>
<gene>
    <name evidence="19" type="ORF">QBC34DRAFT_436080</name>
</gene>
<reference evidence="19" key="1">
    <citation type="journal article" date="2023" name="Mol. Phylogenet. Evol.">
        <title>Genome-scale phylogeny and comparative genomics of the fungal order Sordariales.</title>
        <authorList>
            <person name="Hensen N."/>
            <person name="Bonometti L."/>
            <person name="Westerberg I."/>
            <person name="Brannstrom I.O."/>
            <person name="Guillou S."/>
            <person name="Cros-Aarteil S."/>
            <person name="Calhoun S."/>
            <person name="Haridas S."/>
            <person name="Kuo A."/>
            <person name="Mondo S."/>
            <person name="Pangilinan J."/>
            <person name="Riley R."/>
            <person name="LaButti K."/>
            <person name="Andreopoulos B."/>
            <person name="Lipzen A."/>
            <person name="Chen C."/>
            <person name="Yan M."/>
            <person name="Daum C."/>
            <person name="Ng V."/>
            <person name="Clum A."/>
            <person name="Steindorff A."/>
            <person name="Ohm R.A."/>
            <person name="Martin F."/>
            <person name="Silar P."/>
            <person name="Natvig D.O."/>
            <person name="Lalanne C."/>
            <person name="Gautier V."/>
            <person name="Ament-Velasquez S.L."/>
            <person name="Kruys A."/>
            <person name="Hutchinson M.I."/>
            <person name="Powell A.J."/>
            <person name="Barry K."/>
            <person name="Miller A.N."/>
            <person name="Grigoriev I.V."/>
            <person name="Debuchy R."/>
            <person name="Gladieux P."/>
            <person name="Hiltunen Thoren M."/>
            <person name="Johannesson H."/>
        </authorList>
    </citation>
    <scope>NUCLEOTIDE SEQUENCE</scope>
    <source>
        <strain evidence="19">PSN243</strain>
    </source>
</reference>
<evidence type="ECO:0000256" key="5">
    <source>
        <dbReference type="ARBA" id="ARBA00022525"/>
    </source>
</evidence>
<evidence type="ECO:0000256" key="11">
    <source>
        <dbReference type="ARBA" id="ARBA00023136"/>
    </source>
</evidence>
<keyword evidence="12 15" id="KW-1015">Disulfide bond</keyword>
<keyword evidence="7" id="KW-0336">GPI-anchor</keyword>
<evidence type="ECO:0000256" key="3">
    <source>
        <dbReference type="ARBA" id="ARBA00010031"/>
    </source>
</evidence>
<feature type="chain" id="PRO_5043933876" description="CFEM domain-containing protein" evidence="17">
    <location>
        <begin position="18"/>
        <end position="244"/>
    </location>
</feature>
<evidence type="ECO:0000256" key="1">
    <source>
        <dbReference type="ARBA" id="ARBA00004609"/>
    </source>
</evidence>
<evidence type="ECO:0000256" key="12">
    <source>
        <dbReference type="ARBA" id="ARBA00023157"/>
    </source>
</evidence>
<reference evidence="19" key="2">
    <citation type="submission" date="2023-05" db="EMBL/GenBank/DDBJ databases">
        <authorList>
            <consortium name="Lawrence Berkeley National Laboratory"/>
            <person name="Steindorff A."/>
            <person name="Hensen N."/>
            <person name="Bonometti L."/>
            <person name="Westerberg I."/>
            <person name="Brannstrom I.O."/>
            <person name="Guillou S."/>
            <person name="Cros-Aarteil S."/>
            <person name="Calhoun S."/>
            <person name="Haridas S."/>
            <person name="Kuo A."/>
            <person name="Mondo S."/>
            <person name="Pangilinan J."/>
            <person name="Riley R."/>
            <person name="Labutti K."/>
            <person name="Andreopoulos B."/>
            <person name="Lipzen A."/>
            <person name="Chen C."/>
            <person name="Yanf M."/>
            <person name="Daum C."/>
            <person name="Ng V."/>
            <person name="Clum A."/>
            <person name="Ohm R."/>
            <person name="Martin F."/>
            <person name="Silar P."/>
            <person name="Natvig D."/>
            <person name="Lalanne C."/>
            <person name="Gautier V."/>
            <person name="Ament-Velasquez S.L."/>
            <person name="Kruys A."/>
            <person name="Hutchinson M.I."/>
            <person name="Powell A.J."/>
            <person name="Barry K."/>
            <person name="Miller A.N."/>
            <person name="Grigoriev I.V."/>
            <person name="Debuchy R."/>
            <person name="Gladieux P."/>
            <person name="Thoren M.H."/>
            <person name="Johannesson H."/>
        </authorList>
    </citation>
    <scope>NUCLEOTIDE SEQUENCE</scope>
    <source>
        <strain evidence="19">PSN243</strain>
    </source>
</reference>
<keyword evidence="10 15" id="KW-0408">Iron</keyword>
<dbReference type="GO" id="GO:0098552">
    <property type="term" value="C:side of membrane"/>
    <property type="evidence" value="ECO:0007669"/>
    <property type="project" value="UniProtKB-KW"/>
</dbReference>
<dbReference type="InterPro" id="IPR051735">
    <property type="entry name" value="CFEM_domain"/>
</dbReference>
<sequence>MKLTVLLALVGAVAVAAQDTSVPADTPPCVVTCWNNMLLQITNDPIFAPLKCAANDYACACRPDQFEDKIDHFGSGMRDCSKSLCTDLHGINAGIDLANNKCGSKIAHESAVPPRNTDGAATGASGSGAPGAATPIATSSWTTVIVSGDATTTIETASTIFGTNGSPTPSAGGPAETTSPLATTATDGTVATTGSATTPADATDTGADGAGGASSSSSSGFGAQATTAPMAGFLAAAGLVVALL</sequence>
<dbReference type="GO" id="GO:0005886">
    <property type="term" value="C:plasma membrane"/>
    <property type="evidence" value="ECO:0007669"/>
    <property type="project" value="UniProtKB-SubCell"/>
</dbReference>
<organism evidence="19 20">
    <name type="scientific">Podospora aff. communis PSN243</name>
    <dbReference type="NCBI Taxonomy" id="3040156"/>
    <lineage>
        <taxon>Eukaryota</taxon>
        <taxon>Fungi</taxon>
        <taxon>Dikarya</taxon>
        <taxon>Ascomycota</taxon>
        <taxon>Pezizomycotina</taxon>
        <taxon>Sordariomycetes</taxon>
        <taxon>Sordariomycetidae</taxon>
        <taxon>Sordariales</taxon>
        <taxon>Podosporaceae</taxon>
        <taxon>Podospora</taxon>
    </lineage>
</organism>
<dbReference type="EMBL" id="MU865926">
    <property type="protein sequence ID" value="KAK4451813.1"/>
    <property type="molecule type" value="Genomic_DNA"/>
</dbReference>
<dbReference type="PROSITE" id="PS52012">
    <property type="entry name" value="CFEM"/>
    <property type="match status" value="1"/>
</dbReference>
<evidence type="ECO:0000256" key="4">
    <source>
        <dbReference type="ARBA" id="ARBA00022475"/>
    </source>
</evidence>
<comment type="similarity">
    <text evidence="3">Belongs to the RBT5 family.</text>
</comment>
<evidence type="ECO:0000256" key="16">
    <source>
        <dbReference type="SAM" id="MobiDB-lite"/>
    </source>
</evidence>
<dbReference type="GO" id="GO:0005576">
    <property type="term" value="C:extracellular region"/>
    <property type="evidence" value="ECO:0007669"/>
    <property type="project" value="UniProtKB-SubCell"/>
</dbReference>
<keyword evidence="14" id="KW-0449">Lipoprotein</keyword>
<keyword evidence="11" id="KW-0472">Membrane</keyword>
<feature type="binding site" description="axial binding residue" evidence="15">
    <location>
        <position position="56"/>
    </location>
    <ligand>
        <name>heme</name>
        <dbReference type="ChEBI" id="CHEBI:30413"/>
    </ligand>
    <ligandPart>
        <name>Fe</name>
        <dbReference type="ChEBI" id="CHEBI:18248"/>
    </ligandPart>
</feature>
<comment type="caution">
    <text evidence="15">Lacks conserved residue(s) required for the propagation of feature annotation.</text>
</comment>
<feature type="compositionally biased region" description="Polar residues" evidence="16">
    <location>
        <begin position="159"/>
        <end position="169"/>
    </location>
</feature>
<dbReference type="InterPro" id="IPR008427">
    <property type="entry name" value="Extracellular_membr_CFEM_dom"/>
</dbReference>
<dbReference type="Proteomes" id="UP001321760">
    <property type="component" value="Unassembled WGS sequence"/>
</dbReference>
<dbReference type="AlphaFoldDB" id="A0AAV9GXB9"/>
<dbReference type="PANTHER" id="PTHR37928:SF1">
    <property type="entry name" value="CFEM DOMAIN PROTEIN (AFU_ORTHOLOGUE AFUA_6G14090)"/>
    <property type="match status" value="1"/>
</dbReference>
<keyword evidence="4" id="KW-1003">Cell membrane</keyword>
<dbReference type="GO" id="GO:0046872">
    <property type="term" value="F:metal ion binding"/>
    <property type="evidence" value="ECO:0007669"/>
    <property type="project" value="UniProtKB-UniRule"/>
</dbReference>
<evidence type="ECO:0000256" key="17">
    <source>
        <dbReference type="SAM" id="SignalP"/>
    </source>
</evidence>
<evidence type="ECO:0000256" key="6">
    <source>
        <dbReference type="ARBA" id="ARBA00022617"/>
    </source>
</evidence>
<keyword evidence="20" id="KW-1185">Reference proteome</keyword>
<feature type="region of interest" description="Disordered" evidence="16">
    <location>
        <begin position="109"/>
        <end position="135"/>
    </location>
</feature>
<keyword evidence="8 15" id="KW-0479">Metal-binding</keyword>
<comment type="caution">
    <text evidence="19">The sequence shown here is derived from an EMBL/GenBank/DDBJ whole genome shotgun (WGS) entry which is preliminary data.</text>
</comment>
<keyword evidence="6 15" id="KW-0349">Heme</keyword>
<accession>A0AAV9GXB9</accession>
<feature type="domain" description="CFEM" evidence="18">
    <location>
        <begin position="1"/>
        <end position="127"/>
    </location>
</feature>
<evidence type="ECO:0000313" key="19">
    <source>
        <dbReference type="EMBL" id="KAK4451813.1"/>
    </source>
</evidence>
<evidence type="ECO:0000256" key="13">
    <source>
        <dbReference type="ARBA" id="ARBA00023180"/>
    </source>
</evidence>
<evidence type="ECO:0000256" key="9">
    <source>
        <dbReference type="ARBA" id="ARBA00022729"/>
    </source>
</evidence>
<protein>
    <recommendedName>
        <fullName evidence="18">CFEM domain-containing protein</fullName>
    </recommendedName>
</protein>
<keyword evidence="9 17" id="KW-0732">Signal</keyword>
<evidence type="ECO:0000256" key="10">
    <source>
        <dbReference type="ARBA" id="ARBA00023004"/>
    </source>
</evidence>
<feature type="region of interest" description="Disordered" evidence="16">
    <location>
        <begin position="159"/>
        <end position="222"/>
    </location>
</feature>
<feature type="disulfide bond" evidence="15">
    <location>
        <begin position="52"/>
        <end position="59"/>
    </location>
</feature>
<keyword evidence="5" id="KW-0964">Secreted</keyword>
<proteinExistence type="inferred from homology"/>